<dbReference type="Proteomes" id="UP000004382">
    <property type="component" value="Unassembled WGS sequence"/>
</dbReference>
<accession>H1KV67</accession>
<organism evidence="2 3">
    <name type="scientific">Methylorubrum extorquens DSM 13060</name>
    <dbReference type="NCBI Taxonomy" id="882800"/>
    <lineage>
        <taxon>Bacteria</taxon>
        <taxon>Pseudomonadati</taxon>
        <taxon>Pseudomonadota</taxon>
        <taxon>Alphaproteobacteria</taxon>
        <taxon>Hyphomicrobiales</taxon>
        <taxon>Methylobacteriaceae</taxon>
        <taxon>Methylorubrum</taxon>
    </lineage>
</organism>
<gene>
    <name evidence="2" type="ORF">MetexDRAFT_6530</name>
</gene>
<feature type="compositionally biased region" description="Basic and acidic residues" evidence="1">
    <location>
        <begin position="55"/>
        <end position="90"/>
    </location>
</feature>
<evidence type="ECO:0000256" key="1">
    <source>
        <dbReference type="SAM" id="MobiDB-lite"/>
    </source>
</evidence>
<sequence length="116" mass="13025">MTANHADTDARGDLISYLDFHVAAGVDAVLDEQPHDRFAEAESVRAEAALQAEPATRREPLESRREPLEPRREPLPPRREALEPRSESPQRDAPSAEEPPLAFRRELPSRDAPARE</sequence>
<reference evidence="2 3" key="1">
    <citation type="submission" date="2011-09" db="EMBL/GenBank/DDBJ databases">
        <title>The draft genome of Methylobacterium extorquens DSM 13060.</title>
        <authorList>
            <consortium name="US DOE Joint Genome Institute (JGI-PGF)"/>
            <person name="Lucas S."/>
            <person name="Han J."/>
            <person name="Lapidus A."/>
            <person name="Cheng J.-F."/>
            <person name="Goodwin L."/>
            <person name="Pitluck S."/>
            <person name="Peters L."/>
            <person name="Land M.L."/>
            <person name="Hauser L."/>
            <person name="Koskimaki J."/>
            <person name="Halonen O."/>
            <person name="Pirttila A."/>
            <person name="Frank C."/>
            <person name="Woyke T.J."/>
        </authorList>
    </citation>
    <scope>NUCLEOTIDE SEQUENCE [LARGE SCALE GENOMIC DNA]</scope>
    <source>
        <strain evidence="2 3">DSM 13060</strain>
    </source>
</reference>
<name>H1KV67_METEX</name>
<dbReference type="EMBL" id="AGJK01000461">
    <property type="protein sequence ID" value="EHP76442.1"/>
    <property type="molecule type" value="Genomic_DNA"/>
</dbReference>
<evidence type="ECO:0000313" key="2">
    <source>
        <dbReference type="EMBL" id="EHP76442.1"/>
    </source>
</evidence>
<comment type="caution">
    <text evidence="2">The sequence shown here is derived from an EMBL/GenBank/DDBJ whole genome shotgun (WGS) entry which is preliminary data.</text>
</comment>
<feature type="region of interest" description="Disordered" evidence="1">
    <location>
        <begin position="42"/>
        <end position="116"/>
    </location>
</feature>
<dbReference type="AlphaFoldDB" id="H1KV67"/>
<proteinExistence type="predicted"/>
<feature type="non-terminal residue" evidence="2">
    <location>
        <position position="116"/>
    </location>
</feature>
<evidence type="ECO:0000313" key="3">
    <source>
        <dbReference type="Proteomes" id="UP000004382"/>
    </source>
</evidence>
<protein>
    <submittedName>
        <fullName evidence="2">Putative phage DNA polymerase</fullName>
    </submittedName>
</protein>
<feature type="compositionally biased region" description="Basic and acidic residues" evidence="1">
    <location>
        <begin position="103"/>
        <end position="116"/>
    </location>
</feature>